<organism evidence="2 3">
    <name type="scientific">Rotaria sordida</name>
    <dbReference type="NCBI Taxonomy" id="392033"/>
    <lineage>
        <taxon>Eukaryota</taxon>
        <taxon>Metazoa</taxon>
        <taxon>Spiralia</taxon>
        <taxon>Gnathifera</taxon>
        <taxon>Rotifera</taxon>
        <taxon>Eurotatoria</taxon>
        <taxon>Bdelloidea</taxon>
        <taxon>Philodinida</taxon>
        <taxon>Philodinidae</taxon>
        <taxon>Rotaria</taxon>
    </lineage>
</organism>
<dbReference type="AlphaFoldDB" id="A0A814D4D0"/>
<evidence type="ECO:0000313" key="2">
    <source>
        <dbReference type="EMBL" id="CAF0953204.1"/>
    </source>
</evidence>
<gene>
    <name evidence="2" type="ORF">ZHD862_LOCUS10123</name>
</gene>
<reference evidence="2" key="1">
    <citation type="submission" date="2021-02" db="EMBL/GenBank/DDBJ databases">
        <authorList>
            <person name="Nowell W R."/>
        </authorList>
    </citation>
    <scope>NUCLEOTIDE SEQUENCE</scope>
</reference>
<name>A0A814D4D0_9BILA</name>
<accession>A0A814D4D0</accession>
<protein>
    <submittedName>
        <fullName evidence="2">Uncharacterized protein</fullName>
    </submittedName>
</protein>
<keyword evidence="1" id="KW-0732">Signal</keyword>
<comment type="caution">
    <text evidence="2">The sequence shown here is derived from an EMBL/GenBank/DDBJ whole genome shotgun (WGS) entry which is preliminary data.</text>
</comment>
<evidence type="ECO:0000256" key="1">
    <source>
        <dbReference type="SAM" id="SignalP"/>
    </source>
</evidence>
<sequence>MFNGRFFSCIILLSFVLSSLASIEPLCKWYGRSPFCFFGNSCPTDCWHVTANDRGDGKKCWFGMKNYCCCAKKTIDSIINSFVNSK</sequence>
<dbReference type="Proteomes" id="UP000663864">
    <property type="component" value="Unassembled WGS sequence"/>
</dbReference>
<feature type="signal peptide" evidence="1">
    <location>
        <begin position="1"/>
        <end position="21"/>
    </location>
</feature>
<dbReference type="EMBL" id="CAJNOT010000358">
    <property type="protein sequence ID" value="CAF0953204.1"/>
    <property type="molecule type" value="Genomic_DNA"/>
</dbReference>
<evidence type="ECO:0000313" key="3">
    <source>
        <dbReference type="Proteomes" id="UP000663864"/>
    </source>
</evidence>
<proteinExistence type="predicted"/>
<feature type="chain" id="PRO_5032807088" evidence="1">
    <location>
        <begin position="22"/>
        <end position="86"/>
    </location>
</feature>